<evidence type="ECO:0000313" key="1">
    <source>
        <dbReference type="EMBL" id="KAJ5471634.1"/>
    </source>
</evidence>
<sequence>MMDGIGHQTLLHAWSSVLAGKEEEVPLVLGAHKDILENISSTNHGDLEDFGPNQKRMTWMSKLRFMLHYLWDEFWNPPRDLRVIFLPKDIFARLQERIREEVAESAHISDQKLFVGNGDILTAWITRAVAVSMPKPRPITLVTVLNARFRLQKFIESGGVYLQNMAFTGYAFLSARLARGPVGPIALLYRRRLVEQGTVQQMLSLLKTVRQDIESDGSLSFFYGDPHASMIFANNLTKLELIKSANFSPAVLSLGEKEESRSNPPGSMVTFQNLFHSNSRAPNIFWVLGKDHGGNYWLKGNFLPVAWKMIEKELRDM</sequence>
<dbReference type="EMBL" id="JAPWDO010000005">
    <property type="protein sequence ID" value="KAJ5471634.1"/>
    <property type="molecule type" value="Genomic_DNA"/>
</dbReference>
<proteinExistence type="predicted"/>
<dbReference type="AlphaFoldDB" id="A0A9W9WQ96"/>
<reference evidence="1" key="1">
    <citation type="submission" date="2022-12" db="EMBL/GenBank/DDBJ databases">
        <authorList>
            <person name="Petersen C."/>
        </authorList>
    </citation>
    <scope>NUCLEOTIDE SEQUENCE</scope>
    <source>
        <strain evidence="1">IBT 17660</strain>
    </source>
</reference>
<organism evidence="1 2">
    <name type="scientific">Penicillium desertorum</name>
    <dbReference type="NCBI Taxonomy" id="1303715"/>
    <lineage>
        <taxon>Eukaryota</taxon>
        <taxon>Fungi</taxon>
        <taxon>Dikarya</taxon>
        <taxon>Ascomycota</taxon>
        <taxon>Pezizomycotina</taxon>
        <taxon>Eurotiomycetes</taxon>
        <taxon>Eurotiomycetidae</taxon>
        <taxon>Eurotiales</taxon>
        <taxon>Aspergillaceae</taxon>
        <taxon>Penicillium</taxon>
    </lineage>
</organism>
<accession>A0A9W9WQ96</accession>
<comment type="caution">
    <text evidence="1">The sequence shown here is derived from an EMBL/GenBank/DDBJ whole genome shotgun (WGS) entry which is preliminary data.</text>
</comment>
<protein>
    <submittedName>
        <fullName evidence="1">Transcriptional regulator sdnM</fullName>
    </submittedName>
</protein>
<keyword evidence="2" id="KW-1185">Reference proteome</keyword>
<evidence type="ECO:0000313" key="2">
    <source>
        <dbReference type="Proteomes" id="UP001147760"/>
    </source>
</evidence>
<dbReference type="Gene3D" id="3.30.559.10">
    <property type="entry name" value="Chloramphenicol acetyltransferase-like domain"/>
    <property type="match status" value="1"/>
</dbReference>
<name>A0A9W9WQ96_9EURO</name>
<gene>
    <name evidence="1" type="ORF">N7530_008991</name>
</gene>
<dbReference type="OrthoDB" id="21502at2759"/>
<reference evidence="1" key="2">
    <citation type="journal article" date="2023" name="IMA Fungus">
        <title>Comparative genomic study of the Penicillium genus elucidates a diverse pangenome and 15 lateral gene transfer events.</title>
        <authorList>
            <person name="Petersen C."/>
            <person name="Sorensen T."/>
            <person name="Nielsen M.R."/>
            <person name="Sondergaard T.E."/>
            <person name="Sorensen J.L."/>
            <person name="Fitzpatrick D.A."/>
            <person name="Frisvad J.C."/>
            <person name="Nielsen K.L."/>
        </authorList>
    </citation>
    <scope>NUCLEOTIDE SEQUENCE</scope>
    <source>
        <strain evidence="1">IBT 17660</strain>
    </source>
</reference>
<dbReference type="Proteomes" id="UP001147760">
    <property type="component" value="Unassembled WGS sequence"/>
</dbReference>
<dbReference type="InterPro" id="IPR023213">
    <property type="entry name" value="CAT-like_dom_sf"/>
</dbReference>